<comment type="caution">
    <text evidence="2">The sequence shown here is derived from an EMBL/GenBank/DDBJ whole genome shotgun (WGS) entry which is preliminary data.</text>
</comment>
<dbReference type="GeneID" id="71853258"/>
<evidence type="ECO:0000256" key="1">
    <source>
        <dbReference type="SAM" id="MobiDB-lite"/>
    </source>
</evidence>
<dbReference type="PROSITE" id="PS51257">
    <property type="entry name" value="PROKAR_LIPOPROTEIN"/>
    <property type="match status" value="1"/>
</dbReference>
<proteinExistence type="predicted"/>
<reference evidence="2 3" key="1">
    <citation type="journal article" date="2014" name="Int. J. Syst. Evol. Microbiol.">
        <title>Complete genome sequence of Corynebacterium casei LMG S-19264T (=DSM 44701T), isolated from a smear-ripened cheese.</title>
        <authorList>
            <consortium name="US DOE Joint Genome Institute (JGI-PGF)"/>
            <person name="Walter F."/>
            <person name="Albersmeier A."/>
            <person name="Kalinowski J."/>
            <person name="Ruckert C."/>
        </authorList>
    </citation>
    <scope>NUCLEOTIDE SEQUENCE [LARGE SCALE GENOMIC DNA]</scope>
    <source>
        <strain evidence="2 3">IBRC-M 10912</strain>
    </source>
</reference>
<accession>A0ABD5P6G2</accession>
<name>A0ABD5P6G2_9EURY</name>
<evidence type="ECO:0008006" key="4">
    <source>
        <dbReference type="Google" id="ProtNLM"/>
    </source>
</evidence>
<dbReference type="RefSeq" id="WP_246972913.1">
    <property type="nucleotide sequence ID" value="NZ_CP095397.1"/>
</dbReference>
<feature type="compositionally biased region" description="Basic and acidic residues" evidence="1">
    <location>
        <begin position="25"/>
        <end position="44"/>
    </location>
</feature>
<dbReference type="EMBL" id="JBHSDJ010000133">
    <property type="protein sequence ID" value="MFC4249748.1"/>
    <property type="molecule type" value="Genomic_DNA"/>
</dbReference>
<evidence type="ECO:0000313" key="2">
    <source>
        <dbReference type="EMBL" id="MFC4249748.1"/>
    </source>
</evidence>
<protein>
    <recommendedName>
        <fullName evidence="4">Lipoprotein</fullName>
    </recommendedName>
</protein>
<dbReference type="Proteomes" id="UP001595821">
    <property type="component" value="Unassembled WGS sequence"/>
</dbReference>
<organism evidence="2 3">
    <name type="scientific">Natribaculum luteum</name>
    <dbReference type="NCBI Taxonomy" id="1586232"/>
    <lineage>
        <taxon>Archaea</taxon>
        <taxon>Methanobacteriati</taxon>
        <taxon>Methanobacteriota</taxon>
        <taxon>Stenosarchaea group</taxon>
        <taxon>Halobacteria</taxon>
        <taxon>Halobacteriales</taxon>
        <taxon>Natrialbaceae</taxon>
        <taxon>Natribaculum</taxon>
    </lineage>
</organism>
<evidence type="ECO:0000313" key="3">
    <source>
        <dbReference type="Proteomes" id="UP001595821"/>
    </source>
</evidence>
<sequence>MLARRTLLGGLAATAVFAGCLGDERDDSRTELRSDGSADDRENDAPTDDAGQGPRATFRFQDYGDGLSVSVMKLDRADRFRIEGRDCDVEADLETALNASVSLTVDDELADCEDEATIDVVGEYGETERTVASYDWNVDAYGTSYDGNAGPPLDVGIGIDDQSREDAVTFVVKSAERVDGVSIRSPDCDVDVHLEATAGNAVTLRSEDELRACGQETTLWLVGEHDGAKQLFATYDWTRSSTHR</sequence>
<feature type="region of interest" description="Disordered" evidence="1">
    <location>
        <begin position="25"/>
        <end position="57"/>
    </location>
</feature>
<gene>
    <name evidence="2" type="ORF">ACFOZ7_22905</name>
</gene>
<dbReference type="AlphaFoldDB" id="A0ABD5P6G2"/>